<feature type="region of interest" description="Disordered" evidence="1">
    <location>
        <begin position="337"/>
        <end position="358"/>
    </location>
</feature>
<dbReference type="EMBL" id="DS178368">
    <property type="protein sequence ID" value="EHS62631.1"/>
    <property type="molecule type" value="Genomic_DNA"/>
</dbReference>
<protein>
    <submittedName>
        <fullName evidence="2">Uncharacterized protein</fullName>
    </submittedName>
</protein>
<dbReference type="HOGENOM" id="CLU_396963_0_0_1"/>
<name>H6QV18_PUCGT</name>
<sequence length="694" mass="77960">MPAQRVGVRTRTPISIGVRSHTPFREGSVGVCVRRGVECDYHSPRASSSHLSSQTIRPGTPDSRASSQEAICKRNPEPPFKAKSPFEAAPTPRCFEEITFHTLPSRESTPADLEETNRGTRQSCSSSTSQHSSGQQSPHSLRNAPTPPGNHSPSQDDHSEPVGKASLPTDRNKSDAPEESSMPTGREGSESVVSTHREASEEWSISIHCDSGMGRSTGAGPDLTQEFSKDDQSEGEQEEPYNQSDVCHIGSQPNPDSTQDLVPDESQREMSRSQSSSHQHRDRGRKRKSEPPSQWPDPSELSWAQIEAYLDHYNLVHNGGTQIARLVGSYNLLRSTLSKDDEQQPSKQPNARASPAPRLPTINHWWRPLISHRLHLSVFILHVQPVRPKESPALLSNMADRKEPKIRARLKPREELKRLKKTRRRGRPSLTRNHDEGDSINFVPVLPKSSKKRPLADPPPKSARAKKTCPGPDDPSPSDLHTRPQASTSRRGRQQTSRRNSYNVHPSFHDNEEEEPWFVPPHENDRSNPGAPKKRKQHEAAHDSDALRPPGPKQTWAVAADPSASLNWQKSRPARGRQGSTERQRQSSYSVHPSLHDEDELARHEPHAPSRSRRLIPHKLTLHLVLRVRRRSTIQMHIRLLLQGPKESNQTIFLRAPNVQMENNEEALRLALSLLMRKFTGEDTEITEFNATAW</sequence>
<feature type="compositionally biased region" description="Polar residues" evidence="1">
    <location>
        <begin position="240"/>
        <end position="260"/>
    </location>
</feature>
<evidence type="ECO:0000313" key="2">
    <source>
        <dbReference type="EMBL" id="EHS62631.1"/>
    </source>
</evidence>
<feature type="compositionally biased region" description="Basic and acidic residues" evidence="1">
    <location>
        <begin position="399"/>
        <end position="417"/>
    </location>
</feature>
<evidence type="ECO:0000313" key="3">
    <source>
        <dbReference type="Proteomes" id="UP000008783"/>
    </source>
</evidence>
<feature type="compositionally biased region" description="Basic residues" evidence="1">
    <location>
        <begin position="418"/>
        <end position="427"/>
    </location>
</feature>
<dbReference type="InParanoid" id="H6QV18"/>
<organism evidence="2 3">
    <name type="scientific">Puccinia graminis f. sp. tritici (strain CRL 75-36-700-3 / race SCCL)</name>
    <name type="common">Black stem rust fungus</name>
    <dbReference type="NCBI Taxonomy" id="418459"/>
    <lineage>
        <taxon>Eukaryota</taxon>
        <taxon>Fungi</taxon>
        <taxon>Dikarya</taxon>
        <taxon>Basidiomycota</taxon>
        <taxon>Pucciniomycotina</taxon>
        <taxon>Pucciniomycetes</taxon>
        <taxon>Pucciniales</taxon>
        <taxon>Pucciniaceae</taxon>
        <taxon>Puccinia</taxon>
    </lineage>
</organism>
<dbReference type="GeneID" id="13542281"/>
<accession>H6QV18</accession>
<feature type="region of interest" description="Disordered" evidence="1">
    <location>
        <begin position="100"/>
        <end position="299"/>
    </location>
</feature>
<feature type="region of interest" description="Disordered" evidence="1">
    <location>
        <begin position="43"/>
        <end position="69"/>
    </location>
</feature>
<evidence type="ECO:0000256" key="1">
    <source>
        <dbReference type="SAM" id="MobiDB-lite"/>
    </source>
</evidence>
<reference evidence="3" key="1">
    <citation type="journal article" date="2011" name="Proc. Natl. Acad. Sci. U.S.A.">
        <title>Obligate biotrophy features unraveled by the genomic analysis of rust fungi.</title>
        <authorList>
            <person name="Duplessis S."/>
            <person name="Cuomo C.A."/>
            <person name="Lin Y.-C."/>
            <person name="Aerts A."/>
            <person name="Tisserant E."/>
            <person name="Veneault-Fourrey C."/>
            <person name="Joly D.L."/>
            <person name="Hacquard S."/>
            <person name="Amselem J."/>
            <person name="Cantarel B.L."/>
            <person name="Chiu R."/>
            <person name="Coutinho P.M."/>
            <person name="Feau N."/>
            <person name="Field M."/>
            <person name="Frey P."/>
            <person name="Gelhaye E."/>
            <person name="Goldberg J."/>
            <person name="Grabherr M.G."/>
            <person name="Kodira C.D."/>
            <person name="Kohler A."/>
            <person name="Kuees U."/>
            <person name="Lindquist E.A."/>
            <person name="Lucas S.M."/>
            <person name="Mago R."/>
            <person name="Mauceli E."/>
            <person name="Morin E."/>
            <person name="Murat C."/>
            <person name="Pangilinan J.L."/>
            <person name="Park R."/>
            <person name="Pearson M."/>
            <person name="Quesneville H."/>
            <person name="Rouhier N."/>
            <person name="Sakthikumar S."/>
            <person name="Salamov A.A."/>
            <person name="Schmutz J."/>
            <person name="Selles B."/>
            <person name="Shapiro H."/>
            <person name="Tanguay P."/>
            <person name="Tuskan G.A."/>
            <person name="Henrissat B."/>
            <person name="Van de Peer Y."/>
            <person name="Rouze P."/>
            <person name="Ellis J.G."/>
            <person name="Dodds P.N."/>
            <person name="Schein J.E."/>
            <person name="Zhong S."/>
            <person name="Hamelin R.C."/>
            <person name="Grigoriev I.V."/>
            <person name="Szabo L.J."/>
            <person name="Martin F."/>
        </authorList>
    </citation>
    <scope>NUCLEOTIDE SEQUENCE [LARGE SCALE GENOMIC DNA]</scope>
    <source>
        <strain evidence="3">CRL 75-36-700-3 / race SCCL</strain>
    </source>
</reference>
<dbReference type="Proteomes" id="UP000008783">
    <property type="component" value="Unassembled WGS sequence"/>
</dbReference>
<feature type="compositionally biased region" description="Basic residues" evidence="1">
    <location>
        <begin position="278"/>
        <end position="288"/>
    </location>
</feature>
<gene>
    <name evidence="2" type="ORF">PGTG_22606</name>
</gene>
<dbReference type="KEGG" id="pgr:PGTG_22606"/>
<feature type="compositionally biased region" description="Low complexity" evidence="1">
    <location>
        <begin position="44"/>
        <end position="53"/>
    </location>
</feature>
<keyword evidence="3" id="KW-1185">Reference proteome</keyword>
<dbReference type="STRING" id="418459.H6QV18"/>
<dbReference type="RefSeq" id="XP_003888654.1">
    <property type="nucleotide sequence ID" value="XM_003888605.1"/>
</dbReference>
<dbReference type="VEuPathDB" id="FungiDB:PGTG_22606"/>
<feature type="compositionally biased region" description="Low complexity" evidence="1">
    <location>
        <begin position="122"/>
        <end position="140"/>
    </location>
</feature>
<feature type="region of interest" description="Disordered" evidence="1">
    <location>
        <begin position="393"/>
        <end position="613"/>
    </location>
</feature>
<dbReference type="OrthoDB" id="10444501at2759"/>
<dbReference type="AlphaFoldDB" id="H6QV18"/>
<proteinExistence type="predicted"/>